<keyword evidence="5" id="KW-0732">Signal</keyword>
<evidence type="ECO:0000256" key="4">
    <source>
        <dbReference type="ARBA" id="ARBA00022807"/>
    </source>
</evidence>
<organism evidence="7">
    <name type="scientific">Caldithrix abyssi</name>
    <dbReference type="NCBI Taxonomy" id="187145"/>
    <lineage>
        <taxon>Bacteria</taxon>
        <taxon>Pseudomonadati</taxon>
        <taxon>Calditrichota</taxon>
        <taxon>Calditrichia</taxon>
        <taxon>Calditrichales</taxon>
        <taxon>Calditrichaceae</taxon>
        <taxon>Caldithrix</taxon>
    </lineage>
</organism>
<dbReference type="Pfam" id="PF18348">
    <property type="entry name" value="SH3_16"/>
    <property type="match status" value="1"/>
</dbReference>
<feature type="domain" description="NlpC/P60" evidence="6">
    <location>
        <begin position="246"/>
        <end position="374"/>
    </location>
</feature>
<proteinExistence type="inferred from homology"/>
<evidence type="ECO:0000256" key="3">
    <source>
        <dbReference type="ARBA" id="ARBA00022801"/>
    </source>
</evidence>
<keyword evidence="2" id="KW-0645">Protease</keyword>
<dbReference type="GO" id="GO:0008234">
    <property type="term" value="F:cysteine-type peptidase activity"/>
    <property type="evidence" value="ECO:0007669"/>
    <property type="project" value="UniProtKB-KW"/>
</dbReference>
<dbReference type="PROSITE" id="PS51935">
    <property type="entry name" value="NLPC_P60"/>
    <property type="match status" value="1"/>
</dbReference>
<dbReference type="GO" id="GO:0006508">
    <property type="term" value="P:proteolysis"/>
    <property type="evidence" value="ECO:0007669"/>
    <property type="project" value="UniProtKB-KW"/>
</dbReference>
<comment type="caution">
    <text evidence="7">The sequence shown here is derived from an EMBL/GenBank/DDBJ whole genome shotgun (WGS) entry which is preliminary data.</text>
</comment>
<feature type="chain" id="PRO_5030689571" description="NlpC/P60 domain-containing protein" evidence="5">
    <location>
        <begin position="21"/>
        <end position="375"/>
    </location>
</feature>
<accession>A0A7V4U2E9</accession>
<evidence type="ECO:0000256" key="1">
    <source>
        <dbReference type="ARBA" id="ARBA00007074"/>
    </source>
</evidence>
<dbReference type="InterPro" id="IPR038765">
    <property type="entry name" value="Papain-like_cys_pep_sf"/>
</dbReference>
<evidence type="ECO:0000256" key="5">
    <source>
        <dbReference type="SAM" id="SignalP"/>
    </source>
</evidence>
<evidence type="ECO:0000256" key="2">
    <source>
        <dbReference type="ARBA" id="ARBA00022670"/>
    </source>
</evidence>
<sequence>MKIKLFLVLYFSFLLFFACSNNTEKLARTFQMRSAAIQTKYTPDKSIAVFEAQLDYQTDGDTWILRGETTDSAAYKSVLALADSLLGKGNYAVAFRLMPYSYLGDSTYGIINRSVAHLRRQPRHAAELVDQAIMGDVVRLLKKDKDWYLVQTSYGYLGWMTRYSLVRVDRSGKQEWENSPRVRVTVLETFIYQKRDKNAFPVSDAVMNMTLRLIKKEANWTAVLLPDGRKGFIPSADVGQLTADIKPTRASIVRLAKRMTGIPYLWGGNSTKGNDCSGFTHTIYLAHGINLPRDARQQALVGEKITPLPDFSNVLPGDLLFFGSGERITHVGISLGGYDFIHQDRDVNISSFNEQADNYNAFRKKTLKAVRRIIQ</sequence>
<reference evidence="7" key="1">
    <citation type="journal article" date="2020" name="mSystems">
        <title>Genome- and Community-Level Interaction Insights into Carbon Utilization and Element Cycling Functions of Hydrothermarchaeota in Hydrothermal Sediment.</title>
        <authorList>
            <person name="Zhou Z."/>
            <person name="Liu Y."/>
            <person name="Xu W."/>
            <person name="Pan J."/>
            <person name="Luo Z.H."/>
            <person name="Li M."/>
        </authorList>
    </citation>
    <scope>NUCLEOTIDE SEQUENCE [LARGE SCALE GENOMIC DNA]</scope>
    <source>
        <strain evidence="7">HyVt-577</strain>
    </source>
</reference>
<dbReference type="EMBL" id="DRQG01000095">
    <property type="protein sequence ID" value="HGY56067.1"/>
    <property type="molecule type" value="Genomic_DNA"/>
</dbReference>
<keyword evidence="3" id="KW-0378">Hydrolase</keyword>
<dbReference type="Gene3D" id="2.30.30.40">
    <property type="entry name" value="SH3 Domains"/>
    <property type="match status" value="2"/>
</dbReference>
<evidence type="ECO:0000259" key="6">
    <source>
        <dbReference type="PROSITE" id="PS51935"/>
    </source>
</evidence>
<dbReference type="PANTHER" id="PTHR47053">
    <property type="entry name" value="MUREIN DD-ENDOPEPTIDASE MEPH-RELATED"/>
    <property type="match status" value="1"/>
</dbReference>
<dbReference type="PANTHER" id="PTHR47053:SF1">
    <property type="entry name" value="MUREIN DD-ENDOPEPTIDASE MEPH-RELATED"/>
    <property type="match status" value="1"/>
</dbReference>
<dbReference type="InterPro" id="IPR051202">
    <property type="entry name" value="Peptidase_C40"/>
</dbReference>
<dbReference type="InterPro" id="IPR000064">
    <property type="entry name" value="NLP_P60_dom"/>
</dbReference>
<comment type="similarity">
    <text evidence="1">Belongs to the peptidase C40 family.</text>
</comment>
<protein>
    <recommendedName>
        <fullName evidence="6">NlpC/P60 domain-containing protein</fullName>
    </recommendedName>
</protein>
<dbReference type="Pfam" id="PF00877">
    <property type="entry name" value="NLPC_P60"/>
    <property type="match status" value="1"/>
</dbReference>
<dbReference type="SUPFAM" id="SSF54001">
    <property type="entry name" value="Cysteine proteinases"/>
    <property type="match status" value="1"/>
</dbReference>
<dbReference type="InterPro" id="IPR041382">
    <property type="entry name" value="SH3_16"/>
</dbReference>
<dbReference type="PROSITE" id="PS51257">
    <property type="entry name" value="PROKAR_LIPOPROTEIN"/>
    <property type="match status" value="1"/>
</dbReference>
<gene>
    <name evidence="7" type="ORF">ENK44_10210</name>
</gene>
<feature type="signal peptide" evidence="5">
    <location>
        <begin position="1"/>
        <end position="20"/>
    </location>
</feature>
<evidence type="ECO:0000313" key="7">
    <source>
        <dbReference type="EMBL" id="HGY56067.1"/>
    </source>
</evidence>
<dbReference type="AlphaFoldDB" id="A0A7V4U2E9"/>
<dbReference type="Proteomes" id="UP000885779">
    <property type="component" value="Unassembled WGS sequence"/>
</dbReference>
<name>A0A7V4U2E9_CALAY</name>
<keyword evidence="4" id="KW-0788">Thiol protease</keyword>
<dbReference type="Gene3D" id="3.90.1720.10">
    <property type="entry name" value="endopeptidase domain like (from Nostoc punctiforme)"/>
    <property type="match status" value="1"/>
</dbReference>